<dbReference type="PANTHER" id="PTHR30437">
    <property type="entry name" value="TRANSCRIPTION ELONGATION FACTOR GREA"/>
    <property type="match status" value="1"/>
</dbReference>
<keyword evidence="2" id="KW-0808">Transferase</keyword>
<reference evidence="2 3" key="1">
    <citation type="submission" date="2019-03" db="EMBL/GenBank/DDBJ databases">
        <title>Genomic Encyclopedia of Type Strains, Phase IV (KMG-IV): sequencing the most valuable type-strain genomes for metagenomic binning, comparative biology and taxonomic classification.</title>
        <authorList>
            <person name="Goeker M."/>
        </authorList>
    </citation>
    <scope>NUCLEOTIDE SEQUENCE [LARGE SCALE GENOMIC DNA]</scope>
    <source>
        <strain evidence="2 3">DSM 7445</strain>
    </source>
</reference>
<accession>A0A4R3HYH0</accession>
<evidence type="ECO:0000313" key="3">
    <source>
        <dbReference type="Proteomes" id="UP000295382"/>
    </source>
</evidence>
<gene>
    <name evidence="2" type="ORF">EDC30_10669</name>
</gene>
<dbReference type="EMBL" id="SLZQ01000006">
    <property type="protein sequence ID" value="TCS36529.1"/>
    <property type="molecule type" value="Genomic_DNA"/>
</dbReference>
<dbReference type="GO" id="GO:0016301">
    <property type="term" value="F:kinase activity"/>
    <property type="evidence" value="ECO:0007669"/>
    <property type="project" value="UniProtKB-KW"/>
</dbReference>
<dbReference type="GO" id="GO:0006354">
    <property type="term" value="P:DNA-templated transcription elongation"/>
    <property type="evidence" value="ECO:0007669"/>
    <property type="project" value="TreeGrafter"/>
</dbReference>
<dbReference type="Proteomes" id="UP000295382">
    <property type="component" value="Unassembled WGS sequence"/>
</dbReference>
<dbReference type="GO" id="GO:0070063">
    <property type="term" value="F:RNA polymerase binding"/>
    <property type="evidence" value="ECO:0007669"/>
    <property type="project" value="InterPro"/>
</dbReference>
<protein>
    <submittedName>
        <fullName evidence="2">Regulator of nucleoside diphosphate kinase</fullName>
    </submittedName>
</protein>
<dbReference type="PANTHER" id="PTHR30437:SF4">
    <property type="entry name" value="TRANSCRIPTION ELONGATION FACTOR GREA"/>
    <property type="match status" value="1"/>
</dbReference>
<dbReference type="RefSeq" id="WP_132258879.1">
    <property type="nucleotide sequence ID" value="NZ_SLZQ01000006.1"/>
</dbReference>
<evidence type="ECO:0000313" key="2">
    <source>
        <dbReference type="EMBL" id="TCS36529.1"/>
    </source>
</evidence>
<evidence type="ECO:0000259" key="1">
    <source>
        <dbReference type="Pfam" id="PF01272"/>
    </source>
</evidence>
<dbReference type="Pfam" id="PF01272">
    <property type="entry name" value="GreA_GreB"/>
    <property type="match status" value="1"/>
</dbReference>
<dbReference type="GO" id="GO:0032784">
    <property type="term" value="P:regulation of DNA-templated transcription elongation"/>
    <property type="evidence" value="ECO:0007669"/>
    <property type="project" value="InterPro"/>
</dbReference>
<proteinExistence type="predicted"/>
<keyword evidence="2" id="KW-0418">Kinase</keyword>
<dbReference type="OrthoDB" id="8775743at2"/>
<feature type="domain" description="Transcription elongation factor GreA/GreB C-terminal" evidence="1">
    <location>
        <begin position="54"/>
        <end position="127"/>
    </location>
</feature>
<dbReference type="Gene3D" id="3.10.50.30">
    <property type="entry name" value="Transcription elongation factor, GreA/GreB, C-terminal domain"/>
    <property type="match status" value="1"/>
</dbReference>
<dbReference type="InterPro" id="IPR023459">
    <property type="entry name" value="Tscrpt_elong_fac_GreA/B_fam"/>
</dbReference>
<comment type="caution">
    <text evidence="2">The sequence shown here is derived from an EMBL/GenBank/DDBJ whole genome shotgun (WGS) entry which is preliminary data.</text>
</comment>
<dbReference type="SUPFAM" id="SSF54534">
    <property type="entry name" value="FKBP-like"/>
    <property type="match status" value="1"/>
</dbReference>
<dbReference type="AlphaFoldDB" id="A0A4R3HYH0"/>
<dbReference type="GO" id="GO:0003677">
    <property type="term" value="F:DNA binding"/>
    <property type="evidence" value="ECO:0007669"/>
    <property type="project" value="InterPro"/>
</dbReference>
<name>A0A4R3HYH0_PAULE</name>
<organism evidence="2 3">
    <name type="scientific">Paucimonas lemoignei</name>
    <name type="common">Pseudomonas lemoignei</name>
    <dbReference type="NCBI Taxonomy" id="29443"/>
    <lineage>
        <taxon>Bacteria</taxon>
        <taxon>Pseudomonadati</taxon>
        <taxon>Pseudomonadota</taxon>
        <taxon>Betaproteobacteria</taxon>
        <taxon>Burkholderiales</taxon>
        <taxon>Burkholderiaceae</taxon>
        <taxon>Paucimonas</taxon>
    </lineage>
</organism>
<dbReference type="InterPro" id="IPR001437">
    <property type="entry name" value="Tscrpt_elong_fac_GreA/B_C"/>
</dbReference>
<sequence length="139" mass="14932">MKFERYLTQYDAAILGRLAEQMLRVRELKFNAGEELVDLISSSILLPATVTKPDHVSLFSEVTCSKVGSGETFTVVIVSPEDANQTLAQISILSPIGLALIGRKINSTVEVRLPFGQTETIKIIGIEALSTSTAAVPAA</sequence>
<keyword evidence="3" id="KW-1185">Reference proteome</keyword>
<dbReference type="InterPro" id="IPR036953">
    <property type="entry name" value="GreA/GreB_C_sf"/>
</dbReference>